<proteinExistence type="predicted"/>
<name>A0AA35KCA7_9SAUR</name>
<feature type="compositionally biased region" description="Basic and acidic residues" evidence="1">
    <location>
        <begin position="2609"/>
        <end position="2631"/>
    </location>
</feature>
<feature type="compositionally biased region" description="Basic and acidic residues" evidence="1">
    <location>
        <begin position="1395"/>
        <end position="1405"/>
    </location>
</feature>
<evidence type="ECO:0000256" key="1">
    <source>
        <dbReference type="SAM" id="MobiDB-lite"/>
    </source>
</evidence>
<dbReference type="GO" id="GO:0035082">
    <property type="term" value="P:axoneme assembly"/>
    <property type="evidence" value="ECO:0007669"/>
    <property type="project" value="InterPro"/>
</dbReference>
<evidence type="ECO:0000313" key="2">
    <source>
        <dbReference type="EMBL" id="CAI5774807.1"/>
    </source>
</evidence>
<reference evidence="2" key="1">
    <citation type="submission" date="2022-12" db="EMBL/GenBank/DDBJ databases">
        <authorList>
            <person name="Alioto T."/>
            <person name="Alioto T."/>
            <person name="Gomez Garrido J."/>
        </authorList>
    </citation>
    <scope>NUCLEOTIDE SEQUENCE</scope>
</reference>
<feature type="region of interest" description="Disordered" evidence="1">
    <location>
        <begin position="1358"/>
        <end position="1422"/>
    </location>
</feature>
<protein>
    <submittedName>
        <fullName evidence="2">Ciliaflagella-associated and flagella-associated 46</fullName>
    </submittedName>
</protein>
<feature type="compositionally biased region" description="Basic and acidic residues" evidence="1">
    <location>
        <begin position="2247"/>
        <end position="2268"/>
    </location>
</feature>
<dbReference type="PANTHER" id="PTHR15977:SF15">
    <property type="entry name" value="CILIA- AND FLAGELLA-ASSOCIATED PROTEIN 46"/>
    <property type="match status" value="1"/>
</dbReference>
<feature type="region of interest" description="Disordered" evidence="1">
    <location>
        <begin position="1970"/>
        <end position="1998"/>
    </location>
</feature>
<feature type="region of interest" description="Disordered" evidence="1">
    <location>
        <begin position="2180"/>
        <end position="2220"/>
    </location>
</feature>
<accession>A0AA35KCA7</accession>
<dbReference type="EMBL" id="OX395130">
    <property type="protein sequence ID" value="CAI5774807.1"/>
    <property type="molecule type" value="Genomic_DNA"/>
</dbReference>
<dbReference type="PANTHER" id="PTHR15977">
    <property type="entry name" value="CILIA- AND FLAGELLA-ASSOCIATED PROTEIN 46"/>
    <property type="match status" value="1"/>
</dbReference>
<sequence length="2659" mass="302508">MEIAIRQHLSDAERHQDVEALKSAYKLIKSANDGKSALDALESFSFDLYVMCAEQAYKMGFPDMSNDCLRMYFKGKPPVNQFLGRAYLCKSQLYTPVSTDNLEQFDKFIVHLLKVVDFALGNARYYFLIHNASVIYWRIVRPFLKPGFRHYLIPSLYQIVPALKHPIEQDKDWTAELMIELLECFLDASRTQEAIEFSSTAAAFIKEYVPGRYKQIFSIMVRYKLMEALDIEDEVESSANLNIIYKIQTIKLQLDKNEISQDVDTELKTIYGILKGSRKKLNRKDRISLLLELARLCLKLNCIPIASLCLSDLFKYKITDPAREIELDCLECDCEVQKLGPRIATYAKSVVEAQLKTIQKLDLILNRAIRLKDPNVIQAVCATLWNTCLPLLQHNLQQHVRRPLLAIAEILEKIDSMLILLRCQVHMEIARIEENGDRIEAAMEHLQKAIYLDNKGLYHEYLKMAFNRLSLNTMLYQPLERLEDQASLMIEQAKKGTQKASVRKKRSLLVNAGHALAPEAFQIVLDSENEVKVASSKSKGPIGYLCAKAEHHSRNVEKADGHLKRIGRENDKERIRLWSEIAKTARKQCVWDVCRAACRFCLLYDDNQAKVSKRKKLFKKKASIIMADEEQEASVQRELPSPTKCFSLERDLLRTLAEVRFINAEATIQLLRTEGVQLNDPAVVPVDTSLHSAGHAMHKAQTGHESEWKTYSSWIDRLSQYAMENFLRAAKIGEELNEAWIVHNTVVYVLNHNKHLIAAKRQRELVESLHTLFSAVRNIGHFGNTTILVTLCNALARGLILPWIPKPISKPDEKKVPEEGPTKRRKTAPKVPTLSSAPVLSVDSAGIHDIKAAIEVCEFAMHLPNGSVPDEPVPAAMRQQVIATWVKAKQLVQHQIGKWLGVDDEGNEEGFNPMAKVFIGLEMYSCNGLGLMEFSLPNLSHLVKMALECSWSDSLVELQTMTRLAHFAHTIHDHEMVMTCSQKALELDDKAAYNTDAKKKAMSDYAERQGMLSIAACTQGKSMMENLAGKKHMRLAASKLFVESARYAGEAGDLALAMIAARHFWNGCLPFIGSSADRQQLKKPTEIIIKSINKASEAKNKQEMEHMLHLHQWPTTDFQSSSFSDGHSGADEDLTLRTFLYILLFQVHADKHDWEAGLKVLDEANQMLPRTKHRLPIFKQMVMVKSRLGRNYIMEIQKFRDESEEYMSDMWHRLASVSSDLVGQLSCYQNAIEVLQKKEYSLKKVDNLIAFAEWLYSNQFPLSEAIKHLDWAVYILLYLKPLRKSPEEEDCNDRIAIEDLRSIRQIEALFRAHTVMAVISGHSSPFHEQHCLMAYAFVMRIWQVSLAAAGTFLKTMGKVSPTQQMSPKSKGKKDAKQNKDAKQPSANQTSPTSPPKKDKSSKDAKQPQSAKDKAKKKGPSEALPANVEEWASYECPDEIRDAFKQDSSGCAMNRETILAPTRTLYYLDLLVKELQAILCTHLTVPVLHLAEIISRDVVESKSLSDLYHLRLSRICLDLKLCQAAFNHEKAVGEMYINEMEQGRFRQEIAFKKENAIQNKLKETRFTSLKPSDISKKLFTAKDKILELNPVTEKGLSGLSFPYLWIDKAEVLMQLGLYQPARLLLAEAHHATQEMNDLCTVSRCLYLLAVLANLEQKHGQAKELLEKAQLIGGNEKFWLNSTLCLTDAILGEDEERKDKMLQSGHFLQRTVNALRPLLLGRPNREAELGIIISFLEARKAYIHVEFGQDYINASSHPNDLARLLLEPYDKLIHIEKDFLSYRYKDRSTEVLLVRANIHRILGKHAVYKVDKQSHYLDAYRLAQEAVSQMEELFRYINNVIPVNETKNINTPLMRKLASMKVTLTEIILDIFVLINIEKKKKEAKADEIEQIIEDFVRFTPDVASVEQAWLKLSCTIGHNAQAQLTSLQSLYTGCPDIRAKCLYLTGKCLRLMADHTNPIFTDVHWSEKAAEEPKPVLEKSPSPESEAKCDESETPTPGLQLTKKQLDDYRRKASELRRKQTWTQRYLFQSTEVLLQSINVAMNNNMIDILAAASLEMVECFGRFDSVSASQFLALYQSCSASLMMKNILLAATLNTSKSQLAAMLHLQHHLQQKGDVTCSLLKNVEHRLAAISKAWGNLCISPQHFNIMNELPPNFHVMILQHSEDRSYLYGALLEKVKLTNPKEQKDHKEKGGQQKEKSGQQKEKSGQQKGKTNQPTLQAKIVRSQVNSNTLMNLLEKVKVLKDERMRSLRRQPSPERSHEDKNEFQKLQESVIKVETGRKSTETENEDEEHFISEFQAIMKDVEEYLKPVLSQFDFSELRPSPAVSPADSGKAGIEDIGECIILLVDKCLLEFPLEGLNIFQEKTISSVSRDFSLQMFYNRLHKDESENEFKKDGKKESRPKGEHRKSVKVPNLNRVLPPNCLPIDIHNVKYVVDPYNDVTERESDNPAQKFKTLQEKFEPFTLRWDGIMGNTQFASQADWEYLLNNCSAFIFSGLARFLLYTLLERLVAMNIPECQLVILSDLVHSKPSTARVINLDGFKSSVRLSLEKPTETTIFLSLAGVRSVIANQWYTTLEENATKMESLCENFIKVGKTTGQAVRFLQRSKSAVDEPPKTELDTPEDKKEDQRESPGGLVHPAPQPSALNTVLYGLPNMMFV</sequence>
<dbReference type="InterPro" id="IPR039586">
    <property type="entry name" value="CFAP46"/>
</dbReference>
<feature type="compositionally biased region" description="Basic and acidic residues" evidence="1">
    <location>
        <begin position="1372"/>
        <end position="1382"/>
    </location>
</feature>
<evidence type="ECO:0000313" key="3">
    <source>
        <dbReference type="Proteomes" id="UP001178461"/>
    </source>
</evidence>
<organism evidence="2 3">
    <name type="scientific">Podarcis lilfordi</name>
    <name type="common">Lilford's wall lizard</name>
    <dbReference type="NCBI Taxonomy" id="74358"/>
    <lineage>
        <taxon>Eukaryota</taxon>
        <taxon>Metazoa</taxon>
        <taxon>Chordata</taxon>
        <taxon>Craniata</taxon>
        <taxon>Vertebrata</taxon>
        <taxon>Euteleostomi</taxon>
        <taxon>Lepidosauria</taxon>
        <taxon>Squamata</taxon>
        <taxon>Bifurcata</taxon>
        <taxon>Unidentata</taxon>
        <taxon>Episquamata</taxon>
        <taxon>Laterata</taxon>
        <taxon>Lacertibaenia</taxon>
        <taxon>Lacertidae</taxon>
        <taxon>Podarcis</taxon>
    </lineage>
</organism>
<gene>
    <name evidence="2" type="ORF">PODLI_1B030421</name>
</gene>
<feature type="region of interest" description="Disordered" evidence="1">
    <location>
        <begin position="2607"/>
        <end position="2644"/>
    </location>
</feature>
<dbReference type="Proteomes" id="UP001178461">
    <property type="component" value="Chromosome 5"/>
</dbReference>
<dbReference type="Pfam" id="PF25439">
    <property type="entry name" value="TPR_CFAP46_N"/>
    <property type="match status" value="1"/>
</dbReference>
<dbReference type="GO" id="GO:0060294">
    <property type="term" value="P:cilium movement involved in cell motility"/>
    <property type="evidence" value="ECO:0007669"/>
    <property type="project" value="InterPro"/>
</dbReference>
<feature type="region of interest" description="Disordered" evidence="1">
    <location>
        <begin position="811"/>
        <end position="832"/>
    </location>
</feature>
<feature type="region of interest" description="Disordered" evidence="1">
    <location>
        <begin position="2247"/>
        <end position="2272"/>
    </location>
</feature>
<dbReference type="InterPro" id="IPR057466">
    <property type="entry name" value="CFAP46_TPR"/>
</dbReference>
<keyword evidence="3" id="KW-1185">Reference proteome</keyword>
<feature type="compositionally biased region" description="Basic and acidic residues" evidence="1">
    <location>
        <begin position="2180"/>
        <end position="2207"/>
    </location>
</feature>
<feature type="compositionally biased region" description="Basic and acidic residues" evidence="1">
    <location>
        <begin position="811"/>
        <end position="822"/>
    </location>
</feature>